<name>A0A1Y1I9J0_KLENI</name>
<keyword evidence="2" id="KW-1185">Reference proteome</keyword>
<reference evidence="1 2" key="1">
    <citation type="journal article" date="2014" name="Nat. Commun.">
        <title>Klebsormidium flaccidum genome reveals primary factors for plant terrestrial adaptation.</title>
        <authorList>
            <person name="Hori K."/>
            <person name="Maruyama F."/>
            <person name="Fujisawa T."/>
            <person name="Togashi T."/>
            <person name="Yamamoto N."/>
            <person name="Seo M."/>
            <person name="Sato S."/>
            <person name="Yamada T."/>
            <person name="Mori H."/>
            <person name="Tajima N."/>
            <person name="Moriyama T."/>
            <person name="Ikeuchi M."/>
            <person name="Watanabe M."/>
            <person name="Wada H."/>
            <person name="Kobayashi K."/>
            <person name="Saito M."/>
            <person name="Masuda T."/>
            <person name="Sasaki-Sekimoto Y."/>
            <person name="Mashiguchi K."/>
            <person name="Awai K."/>
            <person name="Shimojima M."/>
            <person name="Masuda S."/>
            <person name="Iwai M."/>
            <person name="Nobusawa T."/>
            <person name="Narise T."/>
            <person name="Kondo S."/>
            <person name="Saito H."/>
            <person name="Sato R."/>
            <person name="Murakawa M."/>
            <person name="Ihara Y."/>
            <person name="Oshima-Yamada Y."/>
            <person name="Ohtaka K."/>
            <person name="Satoh M."/>
            <person name="Sonobe K."/>
            <person name="Ishii M."/>
            <person name="Ohtani R."/>
            <person name="Kanamori-Sato M."/>
            <person name="Honoki R."/>
            <person name="Miyazaki D."/>
            <person name="Mochizuki H."/>
            <person name="Umetsu J."/>
            <person name="Higashi K."/>
            <person name="Shibata D."/>
            <person name="Kamiya Y."/>
            <person name="Sato N."/>
            <person name="Nakamura Y."/>
            <person name="Tabata S."/>
            <person name="Ida S."/>
            <person name="Kurokawa K."/>
            <person name="Ohta H."/>
        </authorList>
    </citation>
    <scope>NUCLEOTIDE SEQUENCE [LARGE SCALE GENOMIC DNA]</scope>
    <source>
        <strain evidence="1 2">NIES-2285</strain>
    </source>
</reference>
<evidence type="ECO:0000313" key="2">
    <source>
        <dbReference type="Proteomes" id="UP000054558"/>
    </source>
</evidence>
<dbReference type="AlphaFoldDB" id="A0A1Y1I9J0"/>
<protein>
    <submittedName>
        <fullName evidence="1">Uncharacterized protein</fullName>
    </submittedName>
</protein>
<accession>A0A1Y1I9J0</accession>
<dbReference type="Proteomes" id="UP000054558">
    <property type="component" value="Unassembled WGS sequence"/>
</dbReference>
<proteinExistence type="predicted"/>
<organism evidence="1 2">
    <name type="scientific">Klebsormidium nitens</name>
    <name type="common">Green alga</name>
    <name type="synonym">Ulothrix nitens</name>
    <dbReference type="NCBI Taxonomy" id="105231"/>
    <lineage>
        <taxon>Eukaryota</taxon>
        <taxon>Viridiplantae</taxon>
        <taxon>Streptophyta</taxon>
        <taxon>Klebsormidiophyceae</taxon>
        <taxon>Klebsormidiales</taxon>
        <taxon>Klebsormidiaceae</taxon>
        <taxon>Klebsormidium</taxon>
    </lineage>
</organism>
<sequence>MALEALSSFEEWLEKHGAELRGAHIRLSADNPEWGLGVYTAQHEPSADDGVLCRIPLAGLALTVQTCLEDPQLGDFFGGLLAEGEGDGRLCLMLFLVVHKALGPRSAWAPYPHIPRFVWIWVRGMGLIRSLFENTNVVESM</sequence>
<dbReference type="STRING" id="105231.A0A1Y1I9J0"/>
<gene>
    <name evidence="1" type="ORF">KFL_003390130</name>
</gene>
<evidence type="ECO:0000313" key="1">
    <source>
        <dbReference type="EMBL" id="GAQ87223.1"/>
    </source>
</evidence>
<dbReference type="OrthoDB" id="42889at2759"/>
<dbReference type="Gene3D" id="3.90.1410.10">
    <property type="entry name" value="set domain protein methyltransferase, domain 1"/>
    <property type="match status" value="1"/>
</dbReference>
<dbReference type="SUPFAM" id="SSF82199">
    <property type="entry name" value="SET domain"/>
    <property type="match status" value="1"/>
</dbReference>
<dbReference type="InterPro" id="IPR046341">
    <property type="entry name" value="SET_dom_sf"/>
</dbReference>
<dbReference type="EMBL" id="DF237288">
    <property type="protein sequence ID" value="GAQ87223.1"/>
    <property type="molecule type" value="Genomic_DNA"/>
</dbReference>